<organism evidence="1 2">
    <name type="scientific">Methylocystis echinoides</name>
    <dbReference type="NCBI Taxonomy" id="29468"/>
    <lineage>
        <taxon>Bacteria</taxon>
        <taxon>Pseudomonadati</taxon>
        <taxon>Pseudomonadota</taxon>
        <taxon>Alphaproteobacteria</taxon>
        <taxon>Hyphomicrobiales</taxon>
        <taxon>Methylocystaceae</taxon>
        <taxon>Methylocystis</taxon>
    </lineage>
</organism>
<keyword evidence="2" id="KW-1185">Reference proteome</keyword>
<protein>
    <recommendedName>
        <fullName evidence="3">Transcription factor</fullName>
    </recommendedName>
</protein>
<dbReference type="AlphaFoldDB" id="A0A9W6GPV8"/>
<sequence>MAYSIKDPETDEIIRRLAKAKGKPIIDAIREACLNELKRERAKVPLWERLQPLIERVAAHPEVSPRQPDKEFFDQMWAERS</sequence>
<dbReference type="Pfam" id="PF07704">
    <property type="entry name" value="PSK_trans_fac"/>
    <property type="match status" value="1"/>
</dbReference>
<accession>A0A9W6GPV8</accession>
<proteinExistence type="predicted"/>
<dbReference type="RefSeq" id="WP_281799652.1">
    <property type="nucleotide sequence ID" value="NZ_BSEC01000001.1"/>
</dbReference>
<evidence type="ECO:0000313" key="1">
    <source>
        <dbReference type="EMBL" id="GLI91092.1"/>
    </source>
</evidence>
<name>A0A9W6GPV8_9HYPH</name>
<evidence type="ECO:0000313" key="2">
    <source>
        <dbReference type="Proteomes" id="UP001144323"/>
    </source>
</evidence>
<comment type="caution">
    <text evidence="1">The sequence shown here is derived from an EMBL/GenBank/DDBJ whole genome shotgun (WGS) entry which is preliminary data.</text>
</comment>
<dbReference type="Proteomes" id="UP001144323">
    <property type="component" value="Unassembled WGS sequence"/>
</dbReference>
<dbReference type="EMBL" id="BSEC01000001">
    <property type="protein sequence ID" value="GLI91092.1"/>
    <property type="molecule type" value="Genomic_DNA"/>
</dbReference>
<gene>
    <name evidence="1" type="ORF">LMG27198_00840</name>
</gene>
<reference evidence="1" key="1">
    <citation type="journal article" date="2023" name="Int. J. Syst. Evol. Microbiol.">
        <title>Methylocystis iwaonis sp. nov., a type II methane-oxidizing bacterium from surface soil of a rice paddy field in Japan, and emended description of the genus Methylocystis (ex Whittenbury et al. 1970) Bowman et al. 1993.</title>
        <authorList>
            <person name="Kaise H."/>
            <person name="Sawadogo J.B."/>
            <person name="Alam M.S."/>
            <person name="Ueno C."/>
            <person name="Dianou D."/>
            <person name="Shinjo R."/>
            <person name="Asakawa S."/>
        </authorList>
    </citation>
    <scope>NUCLEOTIDE SEQUENCE</scope>
    <source>
        <strain evidence="1">LMG27198</strain>
    </source>
</reference>
<evidence type="ECO:0008006" key="3">
    <source>
        <dbReference type="Google" id="ProtNLM"/>
    </source>
</evidence>
<dbReference type="InterPro" id="IPR011660">
    <property type="entry name" value="VapB-like"/>
</dbReference>